<evidence type="ECO:0000313" key="2">
    <source>
        <dbReference type="EMBL" id="KDQ24044.1"/>
    </source>
</evidence>
<dbReference type="AlphaFoldDB" id="A0A067N870"/>
<evidence type="ECO:0000313" key="3">
    <source>
        <dbReference type="Proteomes" id="UP000027073"/>
    </source>
</evidence>
<gene>
    <name evidence="2" type="ORF">PLEOSDRAFT_1068034</name>
</gene>
<dbReference type="Pfam" id="PF10281">
    <property type="entry name" value="Ish1"/>
    <property type="match status" value="6"/>
</dbReference>
<dbReference type="OrthoDB" id="2527403at2759"/>
<sequence>MRPSILLFAALSVASAQASWFSNESPDYNNWSKSELLKWLEDHNVDVPSQAHSKNELQELVKSNWNTASAWTYDQYADAQRAFADLRDTAFDKWDESRLREFLLEQGVVAPSGPREQLVLLAKQKYRAYTDAASSFSSVASASASSAVYGGATYQASKSLSSIVAQATNSANAVMDDTKDYVYSTWDDNQLRLYLEENDYIKTKSQKSREEMLAMMKNAYAEITGSAWGAWSTSYMHNWLVSHNIIKPDYEKNRDSLVDHMKNYYYDIHDTAYSSWTDSQLKNWLVEHDIIKGDAQIKRDKMMKMIEDNYSNAKTTVWSAWSDNQIRDWLIQNGYIRSDVQMKRDELVAMIDKKYKDVNTRTAEYLTWPDARLRAYLRERGVDESALPGARPGLLQEVRIKWVQTNHHAENLYMRASEIINSAVDSAEQKLARLVEVLTGYSSDKYTAAKTYAEEGRRTANAKYEEGRIYGEQKVDEARDYVGEKVKKSGEAIKGEL</sequence>
<protein>
    <submittedName>
        <fullName evidence="2">Uncharacterized protein</fullName>
    </submittedName>
</protein>
<dbReference type="HOGENOM" id="CLU_022672_2_0_1"/>
<dbReference type="EMBL" id="KL198012">
    <property type="protein sequence ID" value="KDQ24044.1"/>
    <property type="molecule type" value="Genomic_DNA"/>
</dbReference>
<evidence type="ECO:0000256" key="1">
    <source>
        <dbReference type="SAM" id="SignalP"/>
    </source>
</evidence>
<keyword evidence="1" id="KW-0732">Signal</keyword>
<reference evidence="3" key="1">
    <citation type="journal article" date="2014" name="Proc. Natl. Acad. Sci. U.S.A.">
        <title>Extensive sampling of basidiomycete genomes demonstrates inadequacy of the white-rot/brown-rot paradigm for wood decay fungi.</title>
        <authorList>
            <person name="Riley R."/>
            <person name="Salamov A.A."/>
            <person name="Brown D.W."/>
            <person name="Nagy L.G."/>
            <person name="Floudas D."/>
            <person name="Held B.W."/>
            <person name="Levasseur A."/>
            <person name="Lombard V."/>
            <person name="Morin E."/>
            <person name="Otillar R."/>
            <person name="Lindquist E.A."/>
            <person name="Sun H."/>
            <person name="LaButti K.M."/>
            <person name="Schmutz J."/>
            <person name="Jabbour D."/>
            <person name="Luo H."/>
            <person name="Baker S.E."/>
            <person name="Pisabarro A.G."/>
            <person name="Walton J.D."/>
            <person name="Blanchette R.A."/>
            <person name="Henrissat B."/>
            <person name="Martin F."/>
            <person name="Cullen D."/>
            <person name="Hibbett D.S."/>
            <person name="Grigoriev I.V."/>
        </authorList>
    </citation>
    <scope>NUCLEOTIDE SEQUENCE [LARGE SCALE GENOMIC DNA]</scope>
    <source>
        <strain evidence="3">PC15</strain>
    </source>
</reference>
<dbReference type="STRING" id="1137138.A0A067N870"/>
<dbReference type="VEuPathDB" id="FungiDB:PLEOSDRAFT_1068034"/>
<name>A0A067N870_PLEO1</name>
<proteinExistence type="predicted"/>
<organism evidence="2 3">
    <name type="scientific">Pleurotus ostreatus (strain PC15)</name>
    <name type="common">Oyster mushroom</name>
    <dbReference type="NCBI Taxonomy" id="1137138"/>
    <lineage>
        <taxon>Eukaryota</taxon>
        <taxon>Fungi</taxon>
        <taxon>Dikarya</taxon>
        <taxon>Basidiomycota</taxon>
        <taxon>Agaricomycotina</taxon>
        <taxon>Agaricomycetes</taxon>
        <taxon>Agaricomycetidae</taxon>
        <taxon>Agaricales</taxon>
        <taxon>Pleurotineae</taxon>
        <taxon>Pleurotaceae</taxon>
        <taxon>Pleurotus</taxon>
    </lineage>
</organism>
<dbReference type="InParanoid" id="A0A067N870"/>
<feature type="chain" id="PRO_5001646347" evidence="1">
    <location>
        <begin position="19"/>
        <end position="497"/>
    </location>
</feature>
<accession>A0A067N870</accession>
<feature type="signal peptide" evidence="1">
    <location>
        <begin position="1"/>
        <end position="18"/>
    </location>
</feature>
<dbReference type="InterPro" id="IPR018803">
    <property type="entry name" value="Ish1/Msc1-like"/>
</dbReference>
<dbReference type="Proteomes" id="UP000027073">
    <property type="component" value="Unassembled WGS sequence"/>
</dbReference>